<dbReference type="STRING" id="139825.A0A401GLC7"/>
<evidence type="ECO:0000256" key="1">
    <source>
        <dbReference type="ARBA" id="ARBA00004167"/>
    </source>
</evidence>
<feature type="region of interest" description="Disordered" evidence="5">
    <location>
        <begin position="1"/>
        <end position="129"/>
    </location>
</feature>
<feature type="region of interest" description="Disordered" evidence="5">
    <location>
        <begin position="220"/>
        <end position="261"/>
    </location>
</feature>
<dbReference type="AlphaFoldDB" id="A0A401GLC7"/>
<keyword evidence="4 6" id="KW-0472">Membrane</keyword>
<evidence type="ECO:0000256" key="4">
    <source>
        <dbReference type="ARBA" id="ARBA00023136"/>
    </source>
</evidence>
<dbReference type="RefSeq" id="XP_027613865.1">
    <property type="nucleotide sequence ID" value="XM_027758064.1"/>
</dbReference>
<name>A0A401GLC7_9APHY</name>
<feature type="transmembrane region" description="Helical" evidence="6">
    <location>
        <begin position="168"/>
        <end position="192"/>
    </location>
</feature>
<evidence type="ECO:0000256" key="3">
    <source>
        <dbReference type="ARBA" id="ARBA00022989"/>
    </source>
</evidence>
<feature type="compositionally biased region" description="Low complexity" evidence="5">
    <location>
        <begin position="20"/>
        <end position="129"/>
    </location>
</feature>
<dbReference type="InterPro" id="IPR051694">
    <property type="entry name" value="Immunoregulatory_rcpt-like"/>
</dbReference>
<keyword evidence="2 6" id="KW-0812">Transmembrane</keyword>
<comment type="subcellular location">
    <subcellularLocation>
        <location evidence="1">Membrane</location>
        <topology evidence="1">Single-pass membrane protein</topology>
    </subcellularLocation>
</comment>
<evidence type="ECO:0000256" key="6">
    <source>
        <dbReference type="SAM" id="Phobius"/>
    </source>
</evidence>
<reference evidence="7 8" key="1">
    <citation type="journal article" date="2018" name="Sci. Rep.">
        <title>Genome sequence of the cauliflower mushroom Sparassis crispa (Hanabiratake) and its association with beneficial usage.</title>
        <authorList>
            <person name="Kiyama R."/>
            <person name="Furutani Y."/>
            <person name="Kawaguchi K."/>
            <person name="Nakanishi T."/>
        </authorList>
    </citation>
    <scope>NUCLEOTIDE SEQUENCE [LARGE SCALE GENOMIC DNA]</scope>
</reference>
<dbReference type="GeneID" id="38779869"/>
<dbReference type="GO" id="GO:0071944">
    <property type="term" value="C:cell periphery"/>
    <property type="evidence" value="ECO:0007669"/>
    <property type="project" value="UniProtKB-ARBA"/>
</dbReference>
<dbReference type="Proteomes" id="UP000287166">
    <property type="component" value="Unassembled WGS sequence"/>
</dbReference>
<dbReference type="GO" id="GO:0016020">
    <property type="term" value="C:membrane"/>
    <property type="evidence" value="ECO:0007669"/>
    <property type="project" value="UniProtKB-SubCell"/>
</dbReference>
<evidence type="ECO:0000256" key="5">
    <source>
        <dbReference type="SAM" id="MobiDB-lite"/>
    </source>
</evidence>
<protein>
    <recommendedName>
        <fullName evidence="9">REJ domain-containing protein</fullName>
    </recommendedName>
</protein>
<evidence type="ECO:0008006" key="9">
    <source>
        <dbReference type="Google" id="ProtNLM"/>
    </source>
</evidence>
<sequence length="518" mass="51807">MSLPTSSISLPFTPFPISTPTPTSQSSSSSSSSSPSSSLSSSTPQSSSSSSSSSSPPPSSSSSAQSSSSSASASSSSLSSSSASTSSSSPTSNSSSSSLSSTGSTSVPTSSLTSLSSTSSTPSYSTSLRLSTSGGVVVTLTSTVGGPAATDVANNAVASKGFFHNKGAVAGVFTVVGLVVAAIVVALVTTAIRRQRAKKFDHDVALAAAEAAAGAHVPDFTDDDYGYPEDRRDFGAQSGYSDASHGTYAQQPMGHGENYSMSELPPFDPYAGPLVAAGAAGVGAAAAASVHSAGAAGVGAAGVNRVRSMGQKQTTPYNAFAAPPPVAMQAPNTFADTQGPYGPTGSGYGLLEAAGLAGAPGTEELVRGLSQTNANLARNRSMGAAMLGGTALAGTGASSSDHGAYPANYTSMPGNQYGYSAQSNLQQPQSDAHLVAMEDPYEGYTAQSPLPNPFGGSTSPEQRPLSGNSTTPDTSAESGERDVPGIPWHQEDANRMSIRDEEDYGYNGGRRVLKVANE</sequence>
<dbReference type="InParanoid" id="A0A401GLC7"/>
<dbReference type="PANTHER" id="PTHR15549">
    <property type="entry name" value="PAIRED IMMUNOGLOBULIN-LIKE TYPE 2 RECEPTOR"/>
    <property type="match status" value="1"/>
</dbReference>
<evidence type="ECO:0000256" key="2">
    <source>
        <dbReference type="ARBA" id="ARBA00022692"/>
    </source>
</evidence>
<keyword evidence="3 6" id="KW-1133">Transmembrane helix</keyword>
<dbReference type="EMBL" id="BFAD01000004">
    <property type="protein sequence ID" value="GBE82952.1"/>
    <property type="molecule type" value="Genomic_DNA"/>
</dbReference>
<dbReference type="OrthoDB" id="3068832at2759"/>
<comment type="caution">
    <text evidence="7">The sequence shown here is derived from an EMBL/GenBank/DDBJ whole genome shotgun (WGS) entry which is preliminary data.</text>
</comment>
<keyword evidence="8" id="KW-1185">Reference proteome</keyword>
<feature type="region of interest" description="Disordered" evidence="5">
    <location>
        <begin position="443"/>
        <end position="504"/>
    </location>
</feature>
<evidence type="ECO:0000313" key="8">
    <source>
        <dbReference type="Proteomes" id="UP000287166"/>
    </source>
</evidence>
<gene>
    <name evidence="7" type="ORF">SCP_0413390</name>
</gene>
<accession>A0A401GLC7</accession>
<evidence type="ECO:0000313" key="7">
    <source>
        <dbReference type="EMBL" id="GBE82952.1"/>
    </source>
</evidence>
<organism evidence="7 8">
    <name type="scientific">Sparassis crispa</name>
    <dbReference type="NCBI Taxonomy" id="139825"/>
    <lineage>
        <taxon>Eukaryota</taxon>
        <taxon>Fungi</taxon>
        <taxon>Dikarya</taxon>
        <taxon>Basidiomycota</taxon>
        <taxon>Agaricomycotina</taxon>
        <taxon>Agaricomycetes</taxon>
        <taxon>Polyporales</taxon>
        <taxon>Sparassidaceae</taxon>
        <taxon>Sparassis</taxon>
    </lineage>
</organism>
<feature type="compositionally biased region" description="Polar residues" evidence="5">
    <location>
        <begin position="1"/>
        <end position="10"/>
    </location>
</feature>
<feature type="compositionally biased region" description="Basic and acidic residues" evidence="5">
    <location>
        <begin position="478"/>
        <end position="499"/>
    </location>
</feature>
<feature type="compositionally biased region" description="Polar residues" evidence="5">
    <location>
        <begin position="445"/>
        <end position="477"/>
    </location>
</feature>
<proteinExistence type="predicted"/>